<dbReference type="AlphaFoldDB" id="A0A803QVP5"/>
<feature type="transmembrane region" description="Helical" evidence="1">
    <location>
        <begin position="18"/>
        <end position="39"/>
    </location>
</feature>
<evidence type="ECO:0000313" key="2">
    <source>
        <dbReference type="EnsemblPlants" id="cds.novel_model_1953_5bd9a17a"/>
    </source>
</evidence>
<proteinExistence type="predicted"/>
<dbReference type="EnsemblPlants" id="novel_model_1953_5bd9a17a">
    <property type="protein sequence ID" value="cds.novel_model_1953_5bd9a17a"/>
    <property type="gene ID" value="novel_gene_1074_5bd9a17a"/>
</dbReference>
<reference evidence="2" key="2">
    <citation type="submission" date="2021-03" db="UniProtKB">
        <authorList>
            <consortium name="EnsemblPlants"/>
        </authorList>
    </citation>
    <scope>IDENTIFICATION</scope>
</reference>
<keyword evidence="1" id="KW-1133">Transmembrane helix</keyword>
<evidence type="ECO:0000313" key="3">
    <source>
        <dbReference type="Proteomes" id="UP000596661"/>
    </source>
</evidence>
<keyword evidence="3" id="KW-1185">Reference proteome</keyword>
<keyword evidence="1" id="KW-0472">Membrane</keyword>
<evidence type="ECO:0000256" key="1">
    <source>
        <dbReference type="SAM" id="Phobius"/>
    </source>
</evidence>
<dbReference type="Gramene" id="novel_model_1953_5bd9a17a">
    <property type="protein sequence ID" value="cds.novel_model_1953_5bd9a17a"/>
    <property type="gene ID" value="novel_gene_1074_5bd9a17a"/>
</dbReference>
<protein>
    <submittedName>
        <fullName evidence="2">Uncharacterized protein</fullName>
    </submittedName>
</protein>
<reference evidence="2" key="1">
    <citation type="submission" date="2018-11" db="EMBL/GenBank/DDBJ databases">
        <authorList>
            <person name="Grassa J C."/>
        </authorList>
    </citation>
    <scope>NUCLEOTIDE SEQUENCE [LARGE SCALE GENOMIC DNA]</scope>
</reference>
<dbReference type="Proteomes" id="UP000596661">
    <property type="component" value="Chromosome 1"/>
</dbReference>
<name>A0A803QVP5_CANSA</name>
<keyword evidence="1" id="KW-0812">Transmembrane</keyword>
<feature type="transmembrane region" description="Helical" evidence="1">
    <location>
        <begin position="60"/>
        <end position="81"/>
    </location>
</feature>
<dbReference type="EMBL" id="UZAU01000059">
    <property type="status" value="NOT_ANNOTATED_CDS"/>
    <property type="molecule type" value="Genomic_DNA"/>
</dbReference>
<sequence>MRTFVCCVMSFNFVLNSWIWVHLFFFINSFFSVEIVDWFMRRLNRFVLFRHFDLLSELGAYSSIMMMVISLLFLLLVIIFLQEIK</sequence>
<accession>A0A803QVP5</accession>
<organism evidence="2 3">
    <name type="scientific">Cannabis sativa</name>
    <name type="common">Hemp</name>
    <name type="synonym">Marijuana</name>
    <dbReference type="NCBI Taxonomy" id="3483"/>
    <lineage>
        <taxon>Eukaryota</taxon>
        <taxon>Viridiplantae</taxon>
        <taxon>Streptophyta</taxon>
        <taxon>Embryophyta</taxon>
        <taxon>Tracheophyta</taxon>
        <taxon>Spermatophyta</taxon>
        <taxon>Magnoliopsida</taxon>
        <taxon>eudicotyledons</taxon>
        <taxon>Gunneridae</taxon>
        <taxon>Pentapetalae</taxon>
        <taxon>rosids</taxon>
        <taxon>fabids</taxon>
        <taxon>Rosales</taxon>
        <taxon>Cannabaceae</taxon>
        <taxon>Cannabis</taxon>
    </lineage>
</organism>